<keyword evidence="3 8" id="KW-0812">Transmembrane</keyword>
<evidence type="ECO:0008006" key="11">
    <source>
        <dbReference type="Google" id="ProtNLM"/>
    </source>
</evidence>
<dbReference type="GO" id="GO:0042277">
    <property type="term" value="F:peptide binding"/>
    <property type="evidence" value="ECO:0007669"/>
    <property type="project" value="TreeGrafter"/>
</dbReference>
<evidence type="ECO:0000313" key="10">
    <source>
        <dbReference type="Proteomes" id="UP001487740"/>
    </source>
</evidence>
<evidence type="ECO:0000256" key="5">
    <source>
        <dbReference type="ARBA" id="ARBA00023136"/>
    </source>
</evidence>
<evidence type="ECO:0000313" key="9">
    <source>
        <dbReference type="EMBL" id="KAK8381539.1"/>
    </source>
</evidence>
<evidence type="ECO:0000256" key="6">
    <source>
        <dbReference type="ARBA" id="ARBA00023170"/>
    </source>
</evidence>
<evidence type="ECO:0000256" key="2">
    <source>
        <dbReference type="ARBA" id="ARBA00022475"/>
    </source>
</evidence>
<feature type="compositionally biased region" description="Basic residues" evidence="7">
    <location>
        <begin position="264"/>
        <end position="277"/>
    </location>
</feature>
<dbReference type="InterPro" id="IPR000276">
    <property type="entry name" value="GPCR_Rhodpsn"/>
</dbReference>
<dbReference type="Proteomes" id="UP001487740">
    <property type="component" value="Unassembled WGS sequence"/>
</dbReference>
<sequence length="277" mass="31517">MNESRYWGELNLSERVNGSAVLEGGDEVPLEMMFNTSHIITITAYTCLFVLSALGNISVLKSIAGYHAVLRPLTVTEAKRRVRLMLWGAWTASGVCSLPQAVIFHVETHPQHEWFRQCVTFNSFATPTHELLYNISGFIFMYFIDRNSAQTVDPRIQAALFIFAVANSTVNPLVYGYFNVRRAGRSSSLRRQEWRMKRVVYKPPLGKYQVGSASLPSLVMPDPLFFMRTELLFGFRGSAGCLGYESPPKQLAGRGVAAVQPEKKSRRRRRRRKWKKM</sequence>
<comment type="subcellular location">
    <subcellularLocation>
        <location evidence="1">Cell membrane</location>
        <topology evidence="1">Multi-pass membrane protein</topology>
    </subcellularLocation>
</comment>
<evidence type="ECO:0000256" key="7">
    <source>
        <dbReference type="SAM" id="MobiDB-lite"/>
    </source>
</evidence>
<keyword evidence="6" id="KW-0675">Receptor</keyword>
<feature type="region of interest" description="Disordered" evidence="7">
    <location>
        <begin position="253"/>
        <end position="277"/>
    </location>
</feature>
<gene>
    <name evidence="9" type="ORF">O3P69_018552</name>
</gene>
<evidence type="ECO:0000256" key="8">
    <source>
        <dbReference type="SAM" id="Phobius"/>
    </source>
</evidence>
<evidence type="ECO:0000256" key="4">
    <source>
        <dbReference type="ARBA" id="ARBA00022989"/>
    </source>
</evidence>
<reference evidence="9 10" key="1">
    <citation type="submission" date="2023-03" db="EMBL/GenBank/DDBJ databases">
        <title>High-quality genome of Scylla paramamosain provides insights in environmental adaptation.</title>
        <authorList>
            <person name="Zhang L."/>
        </authorList>
    </citation>
    <scope>NUCLEOTIDE SEQUENCE [LARGE SCALE GENOMIC DNA]</scope>
    <source>
        <strain evidence="9">LZ_2023a</strain>
        <tissue evidence="9">Muscle</tissue>
    </source>
</reference>
<keyword evidence="4 8" id="KW-1133">Transmembrane helix</keyword>
<evidence type="ECO:0000256" key="3">
    <source>
        <dbReference type="ARBA" id="ARBA00022692"/>
    </source>
</evidence>
<dbReference type="GO" id="GO:0004930">
    <property type="term" value="F:G protein-coupled receptor activity"/>
    <property type="evidence" value="ECO:0007669"/>
    <property type="project" value="InterPro"/>
</dbReference>
<keyword evidence="5 8" id="KW-0472">Membrane</keyword>
<dbReference type="SUPFAM" id="SSF81321">
    <property type="entry name" value="Family A G protein-coupled receptor-like"/>
    <property type="match status" value="1"/>
</dbReference>
<dbReference type="PANTHER" id="PTHR24241:SF59">
    <property type="entry name" value="ADIPOKINETIC HORMONE RECEPTOR, ISOFORM C"/>
    <property type="match status" value="1"/>
</dbReference>
<name>A0AAW0T2H7_SCYPA</name>
<proteinExistence type="predicted"/>
<comment type="caution">
    <text evidence="9">The sequence shown here is derived from an EMBL/GenBank/DDBJ whole genome shotgun (WGS) entry which is preliminary data.</text>
</comment>
<organism evidence="9 10">
    <name type="scientific">Scylla paramamosain</name>
    <name type="common">Mud crab</name>
    <dbReference type="NCBI Taxonomy" id="85552"/>
    <lineage>
        <taxon>Eukaryota</taxon>
        <taxon>Metazoa</taxon>
        <taxon>Ecdysozoa</taxon>
        <taxon>Arthropoda</taxon>
        <taxon>Crustacea</taxon>
        <taxon>Multicrustacea</taxon>
        <taxon>Malacostraca</taxon>
        <taxon>Eumalacostraca</taxon>
        <taxon>Eucarida</taxon>
        <taxon>Decapoda</taxon>
        <taxon>Pleocyemata</taxon>
        <taxon>Brachyura</taxon>
        <taxon>Eubrachyura</taxon>
        <taxon>Portunoidea</taxon>
        <taxon>Portunidae</taxon>
        <taxon>Portuninae</taxon>
        <taxon>Scylla</taxon>
    </lineage>
</organism>
<dbReference type="GO" id="GO:0005886">
    <property type="term" value="C:plasma membrane"/>
    <property type="evidence" value="ECO:0007669"/>
    <property type="project" value="UniProtKB-SubCell"/>
</dbReference>
<accession>A0AAW0T2H7</accession>
<dbReference type="AlphaFoldDB" id="A0AAW0T2H7"/>
<dbReference type="Gene3D" id="1.20.1070.10">
    <property type="entry name" value="Rhodopsin 7-helix transmembrane proteins"/>
    <property type="match status" value="1"/>
</dbReference>
<feature type="transmembrane region" description="Helical" evidence="8">
    <location>
        <begin position="156"/>
        <end position="178"/>
    </location>
</feature>
<dbReference type="PRINTS" id="PR00237">
    <property type="entry name" value="GPCRRHODOPSN"/>
</dbReference>
<protein>
    <recommendedName>
        <fullName evidence="11">G-protein coupled receptors family 1 profile domain-containing protein</fullName>
    </recommendedName>
</protein>
<keyword evidence="10" id="KW-1185">Reference proteome</keyword>
<keyword evidence="2" id="KW-1003">Cell membrane</keyword>
<feature type="transmembrane region" description="Helical" evidence="8">
    <location>
        <begin position="39"/>
        <end position="63"/>
    </location>
</feature>
<dbReference type="EMBL" id="JARAKH010000040">
    <property type="protein sequence ID" value="KAK8381539.1"/>
    <property type="molecule type" value="Genomic_DNA"/>
</dbReference>
<dbReference type="GO" id="GO:0032870">
    <property type="term" value="P:cellular response to hormone stimulus"/>
    <property type="evidence" value="ECO:0007669"/>
    <property type="project" value="TreeGrafter"/>
</dbReference>
<evidence type="ECO:0000256" key="1">
    <source>
        <dbReference type="ARBA" id="ARBA00004651"/>
    </source>
</evidence>
<dbReference type="PANTHER" id="PTHR24241">
    <property type="entry name" value="NEUROPEPTIDE RECEPTOR-RELATED G-PROTEIN COUPLED RECEPTOR"/>
    <property type="match status" value="1"/>
</dbReference>
<feature type="transmembrane region" description="Helical" evidence="8">
    <location>
        <begin position="84"/>
        <end position="104"/>
    </location>
</feature>